<sequence>MYPRLHRIPVTLLNCATDNIIDESEKRSDEGKSPDSHDKEKPSRELKNNNDKETIGTLDEYSITPTELVDETTEATYDKVPINEEGTDNPTDESRELTYDETPLTQENAKY</sequence>
<keyword evidence="3" id="KW-1185">Reference proteome</keyword>
<gene>
    <name evidence="2" type="ORF">AMORRO_LOCUS5579</name>
</gene>
<name>A0A9N9B2M7_9GLOM</name>
<proteinExistence type="predicted"/>
<comment type="caution">
    <text evidence="2">The sequence shown here is derived from an EMBL/GenBank/DDBJ whole genome shotgun (WGS) entry which is preliminary data.</text>
</comment>
<feature type="compositionally biased region" description="Basic and acidic residues" evidence="1">
    <location>
        <begin position="23"/>
        <end position="54"/>
    </location>
</feature>
<reference evidence="2" key="1">
    <citation type="submission" date="2021-06" db="EMBL/GenBank/DDBJ databases">
        <authorList>
            <person name="Kallberg Y."/>
            <person name="Tangrot J."/>
            <person name="Rosling A."/>
        </authorList>
    </citation>
    <scope>NUCLEOTIDE SEQUENCE</scope>
    <source>
        <strain evidence="2">CL551</strain>
    </source>
</reference>
<evidence type="ECO:0000313" key="2">
    <source>
        <dbReference type="EMBL" id="CAG8551158.1"/>
    </source>
</evidence>
<dbReference type="AlphaFoldDB" id="A0A9N9B2M7"/>
<evidence type="ECO:0000313" key="3">
    <source>
        <dbReference type="Proteomes" id="UP000789342"/>
    </source>
</evidence>
<accession>A0A9N9B2M7</accession>
<dbReference type="EMBL" id="CAJVPV010003408">
    <property type="protein sequence ID" value="CAG8551158.1"/>
    <property type="molecule type" value="Genomic_DNA"/>
</dbReference>
<dbReference type="Proteomes" id="UP000789342">
    <property type="component" value="Unassembled WGS sequence"/>
</dbReference>
<organism evidence="2 3">
    <name type="scientific">Acaulospora morrowiae</name>
    <dbReference type="NCBI Taxonomy" id="94023"/>
    <lineage>
        <taxon>Eukaryota</taxon>
        <taxon>Fungi</taxon>
        <taxon>Fungi incertae sedis</taxon>
        <taxon>Mucoromycota</taxon>
        <taxon>Glomeromycotina</taxon>
        <taxon>Glomeromycetes</taxon>
        <taxon>Diversisporales</taxon>
        <taxon>Acaulosporaceae</taxon>
        <taxon>Acaulospora</taxon>
    </lineage>
</organism>
<evidence type="ECO:0000256" key="1">
    <source>
        <dbReference type="SAM" id="MobiDB-lite"/>
    </source>
</evidence>
<protein>
    <submittedName>
        <fullName evidence="2">6607_t:CDS:1</fullName>
    </submittedName>
</protein>
<feature type="region of interest" description="Disordered" evidence="1">
    <location>
        <begin position="18"/>
        <end position="111"/>
    </location>
</feature>